<dbReference type="Proteomes" id="UP000582016">
    <property type="component" value="Unassembled WGS sequence"/>
</dbReference>
<dbReference type="OrthoDB" id="5099851at2759"/>
<evidence type="ECO:0000256" key="1">
    <source>
        <dbReference type="SAM" id="MobiDB-lite"/>
    </source>
</evidence>
<feature type="compositionally biased region" description="Polar residues" evidence="1">
    <location>
        <begin position="291"/>
        <end position="302"/>
    </location>
</feature>
<protein>
    <submittedName>
        <fullName evidence="2">Uncharacterized protein</fullName>
    </submittedName>
</protein>
<evidence type="ECO:0000313" key="3">
    <source>
        <dbReference type="Proteomes" id="UP000582016"/>
    </source>
</evidence>
<feature type="compositionally biased region" description="Acidic residues" evidence="1">
    <location>
        <begin position="275"/>
        <end position="290"/>
    </location>
</feature>
<feature type="region of interest" description="Disordered" evidence="1">
    <location>
        <begin position="249"/>
        <end position="306"/>
    </location>
</feature>
<evidence type="ECO:0000313" key="2">
    <source>
        <dbReference type="EMBL" id="KAF5561151.1"/>
    </source>
</evidence>
<comment type="caution">
    <text evidence="2">The sequence shown here is derived from an EMBL/GenBank/DDBJ whole genome shotgun (WGS) entry which is preliminary data.</text>
</comment>
<proteinExistence type="predicted"/>
<name>A0A8H5JXF6_9HYPO</name>
<keyword evidence="3" id="KW-1185">Reference proteome</keyword>
<accession>A0A8H5JXF6</accession>
<feature type="region of interest" description="Disordered" evidence="1">
    <location>
        <begin position="1"/>
        <end position="20"/>
    </location>
</feature>
<gene>
    <name evidence="2" type="ORF">FPHYL_6339</name>
</gene>
<sequence length="362" mass="40627">MSNVGESSKNAATSSQKSSLVFRRPANLNTASQVFPTSSPPIITVAMQNHRRMVYHQLQAQHISPEDQEKVLSEWFVRAPDAEEQAAMERTCVFFGKDPESGPRHTYYISSGVNDDYIRFAIRRGLRSGRISRQDLRQFITERMVPFEESGLRSSLALIQIKYYLFLERRIPFLFTILGPGGTDPGPRGTRIVAQVTTDGLVDFTELNNKSAEEAVEAEVAEQNAILHTYLQSVLKSYDTNYSPYQAQKEVDQSPDEKPDDGDDDRSPVSGEPSEMVDEDDGYGSDDLDDQNTAPTSCGSETGESDYDEYGRMALALCKAAVEQSHHVEQLQRTLLKISQCDKMADLQSLDKQIRETEDQMD</sequence>
<reference evidence="2 3" key="1">
    <citation type="submission" date="2020-05" db="EMBL/GenBank/DDBJ databases">
        <title>Identification and distribution of gene clusters putatively required for synthesis of sphingolipid metabolism inhibitors in phylogenetically diverse species of the filamentous fungus Fusarium.</title>
        <authorList>
            <person name="Kim H.-S."/>
            <person name="Busman M."/>
            <person name="Brown D.W."/>
            <person name="Divon H."/>
            <person name="Uhlig S."/>
            <person name="Proctor R.H."/>
        </authorList>
    </citation>
    <scope>NUCLEOTIDE SEQUENCE [LARGE SCALE GENOMIC DNA]</scope>
    <source>
        <strain evidence="2 3">NRRL 13617</strain>
    </source>
</reference>
<organism evidence="2 3">
    <name type="scientific">Fusarium phyllophilum</name>
    <dbReference type="NCBI Taxonomy" id="47803"/>
    <lineage>
        <taxon>Eukaryota</taxon>
        <taxon>Fungi</taxon>
        <taxon>Dikarya</taxon>
        <taxon>Ascomycota</taxon>
        <taxon>Pezizomycotina</taxon>
        <taxon>Sordariomycetes</taxon>
        <taxon>Hypocreomycetidae</taxon>
        <taxon>Hypocreales</taxon>
        <taxon>Nectriaceae</taxon>
        <taxon>Fusarium</taxon>
        <taxon>Fusarium fujikuroi species complex</taxon>
    </lineage>
</organism>
<dbReference type="AlphaFoldDB" id="A0A8H5JXF6"/>
<dbReference type="EMBL" id="JAAOAQ010000218">
    <property type="protein sequence ID" value="KAF5561151.1"/>
    <property type="molecule type" value="Genomic_DNA"/>
</dbReference>
<feature type="compositionally biased region" description="Polar residues" evidence="1">
    <location>
        <begin position="1"/>
        <end position="19"/>
    </location>
</feature>